<dbReference type="PROSITE" id="PS51125">
    <property type="entry name" value="NHL"/>
    <property type="match status" value="2"/>
</dbReference>
<evidence type="ECO:0000256" key="2">
    <source>
        <dbReference type="PROSITE-ProRule" id="PRU00504"/>
    </source>
</evidence>
<dbReference type="PANTHER" id="PTHR24104">
    <property type="entry name" value="E3 UBIQUITIN-PROTEIN LIGASE NHLRC1-RELATED"/>
    <property type="match status" value="1"/>
</dbReference>
<dbReference type="GO" id="GO:0043161">
    <property type="term" value="P:proteasome-mediated ubiquitin-dependent protein catabolic process"/>
    <property type="evidence" value="ECO:0007669"/>
    <property type="project" value="TreeGrafter"/>
</dbReference>
<protein>
    <recommendedName>
        <fullName evidence="5">NHL repeat containing protein</fullName>
    </recommendedName>
</protein>
<name>A0A1Z8AZK9_9FLAO</name>
<dbReference type="Gene3D" id="2.120.10.30">
    <property type="entry name" value="TolB, C-terminal domain"/>
    <property type="match status" value="1"/>
</dbReference>
<dbReference type="Pfam" id="PF01436">
    <property type="entry name" value="NHL"/>
    <property type="match status" value="1"/>
</dbReference>
<keyword evidence="1" id="KW-0677">Repeat</keyword>
<dbReference type="AlphaFoldDB" id="A0A1Z8AZK9"/>
<dbReference type="GO" id="GO:0061630">
    <property type="term" value="F:ubiquitin protein ligase activity"/>
    <property type="evidence" value="ECO:0007669"/>
    <property type="project" value="TreeGrafter"/>
</dbReference>
<dbReference type="CDD" id="cd05819">
    <property type="entry name" value="NHL"/>
    <property type="match status" value="1"/>
</dbReference>
<dbReference type="Proteomes" id="UP000196102">
    <property type="component" value="Unassembled WGS sequence"/>
</dbReference>
<dbReference type="RefSeq" id="WP_303686558.1">
    <property type="nucleotide sequence ID" value="NZ_CAJXYO010000010.1"/>
</dbReference>
<dbReference type="GO" id="GO:0000209">
    <property type="term" value="P:protein polyubiquitination"/>
    <property type="evidence" value="ECO:0007669"/>
    <property type="project" value="TreeGrafter"/>
</dbReference>
<dbReference type="InterPro" id="IPR050952">
    <property type="entry name" value="TRIM-NHL_E3_ligases"/>
</dbReference>
<dbReference type="InterPro" id="IPR001258">
    <property type="entry name" value="NHL_repeat"/>
</dbReference>
<dbReference type="PANTHER" id="PTHR24104:SF49">
    <property type="entry name" value="BRAIN TUMOR PROTEIN-LIKE"/>
    <property type="match status" value="1"/>
</dbReference>
<accession>A0A1Z8AZK9</accession>
<feature type="repeat" description="NHL" evidence="2">
    <location>
        <begin position="206"/>
        <end position="247"/>
    </location>
</feature>
<feature type="repeat" description="NHL" evidence="2">
    <location>
        <begin position="165"/>
        <end position="205"/>
    </location>
</feature>
<comment type="caution">
    <text evidence="3">The sequence shown here is derived from an EMBL/GenBank/DDBJ whole genome shotgun (WGS) entry which is preliminary data.</text>
</comment>
<evidence type="ECO:0000256" key="1">
    <source>
        <dbReference type="ARBA" id="ARBA00022737"/>
    </source>
</evidence>
<reference evidence="4" key="1">
    <citation type="journal article" date="2017" name="Proc. Natl. Acad. Sci. U.S.A.">
        <title>Simulation of Deepwater Horizon oil plume reveals substrate specialization within a complex community of hydrocarbon-degraders.</title>
        <authorList>
            <person name="Hu P."/>
            <person name="Dubinsky E.A."/>
            <person name="Probst A.J."/>
            <person name="Wang J."/>
            <person name="Sieber C.M.K."/>
            <person name="Tom L.M."/>
            <person name="Gardinali P."/>
            <person name="Banfield J.F."/>
            <person name="Atlas R.M."/>
            <person name="Andersen G.L."/>
        </authorList>
    </citation>
    <scope>NUCLEOTIDE SEQUENCE [LARGE SCALE GENOMIC DNA]</scope>
</reference>
<evidence type="ECO:0000313" key="4">
    <source>
        <dbReference type="Proteomes" id="UP000196102"/>
    </source>
</evidence>
<dbReference type="PROSITE" id="PS51257">
    <property type="entry name" value="PROKAR_LIPOPROTEIN"/>
    <property type="match status" value="1"/>
</dbReference>
<dbReference type="InterPro" id="IPR011042">
    <property type="entry name" value="6-blade_b-propeller_TolB-like"/>
</dbReference>
<sequence length="307" mass="35158">MKKFLYLIPIVIGIISCEEKETMPQEWQFEKVVELDGVNPIGVALDGNDIFLSDGDHNRIVKVDLDGEILFSMENFERPMHIDFGEADMEITDKISTSILKERALFIPEYGRDSIAIMRDNKRDYLIINDSLDAPAGISVYDNEIAIADFYNNRILYYNGSEWISFGKEGKAAGDFYYPTDVQITVDNIFVADAYNNRGQVFDKTGRFLAQFGKDENFNAATGIYVSDNEIFLTDFENNRVLVFGKDYTVKQILKTNIDKPTDVIVLDQQLLITNYRKGELVIFKLGDKLIKEKSKSEDPEHENHNH</sequence>
<dbReference type="SUPFAM" id="SSF101898">
    <property type="entry name" value="NHL repeat"/>
    <property type="match status" value="1"/>
</dbReference>
<gene>
    <name evidence="3" type="ORF">A9Q93_06320</name>
</gene>
<evidence type="ECO:0008006" key="5">
    <source>
        <dbReference type="Google" id="ProtNLM"/>
    </source>
</evidence>
<evidence type="ECO:0000313" key="3">
    <source>
        <dbReference type="EMBL" id="OUS15760.1"/>
    </source>
</evidence>
<organism evidence="3 4">
    <name type="scientific">Nonlabens dokdonensis</name>
    <dbReference type="NCBI Taxonomy" id="328515"/>
    <lineage>
        <taxon>Bacteria</taxon>
        <taxon>Pseudomonadati</taxon>
        <taxon>Bacteroidota</taxon>
        <taxon>Flavobacteriia</taxon>
        <taxon>Flavobacteriales</taxon>
        <taxon>Flavobacteriaceae</taxon>
        <taxon>Nonlabens</taxon>
    </lineage>
</organism>
<dbReference type="EMBL" id="MAAX01000103">
    <property type="protein sequence ID" value="OUS15760.1"/>
    <property type="molecule type" value="Genomic_DNA"/>
</dbReference>
<proteinExistence type="predicted"/>